<dbReference type="PANTHER" id="PTHR37610:SF60">
    <property type="entry name" value="RETROTRANSPOSON COPIA-LIKE N-TERMINAL DOMAIN-CONTAINING PROTEIN"/>
    <property type="match status" value="1"/>
</dbReference>
<dbReference type="PANTHER" id="PTHR37610">
    <property type="entry name" value="CCHC-TYPE DOMAIN-CONTAINING PROTEIN"/>
    <property type="match status" value="1"/>
</dbReference>
<evidence type="ECO:0000259" key="1">
    <source>
        <dbReference type="Pfam" id="PF14244"/>
    </source>
</evidence>
<comment type="caution">
    <text evidence="2">The sequence shown here is derived from an EMBL/GenBank/DDBJ whole genome shotgun (WGS) entry which is preliminary data.</text>
</comment>
<evidence type="ECO:0000313" key="2">
    <source>
        <dbReference type="EMBL" id="RXH88810.1"/>
    </source>
</evidence>
<dbReference type="Pfam" id="PF14244">
    <property type="entry name" value="Retrotran_gag_3"/>
    <property type="match status" value="1"/>
</dbReference>
<sequence length="118" mass="13193">MEADGRNRKSTVRGEQTINLLDNPGHMIVSEKLNGPNYPSWSKSIIHALTAKNKIDCIDGSIQPSSTTDQPKECALLNQCNNMILSWLAQSVESDPSFSTSLIKILFFFNFFIKVLEC</sequence>
<keyword evidence="3" id="KW-1185">Reference proteome</keyword>
<gene>
    <name evidence="2" type="ORF">DVH24_000409</name>
</gene>
<dbReference type="Proteomes" id="UP000290289">
    <property type="component" value="Chromosome 9"/>
</dbReference>
<evidence type="ECO:0000313" key="3">
    <source>
        <dbReference type="Proteomes" id="UP000290289"/>
    </source>
</evidence>
<dbReference type="EMBL" id="RDQH01000335">
    <property type="protein sequence ID" value="RXH88810.1"/>
    <property type="molecule type" value="Genomic_DNA"/>
</dbReference>
<organism evidence="2 3">
    <name type="scientific">Malus domestica</name>
    <name type="common">Apple</name>
    <name type="synonym">Pyrus malus</name>
    <dbReference type="NCBI Taxonomy" id="3750"/>
    <lineage>
        <taxon>Eukaryota</taxon>
        <taxon>Viridiplantae</taxon>
        <taxon>Streptophyta</taxon>
        <taxon>Embryophyta</taxon>
        <taxon>Tracheophyta</taxon>
        <taxon>Spermatophyta</taxon>
        <taxon>Magnoliopsida</taxon>
        <taxon>eudicotyledons</taxon>
        <taxon>Gunneridae</taxon>
        <taxon>Pentapetalae</taxon>
        <taxon>rosids</taxon>
        <taxon>fabids</taxon>
        <taxon>Rosales</taxon>
        <taxon>Rosaceae</taxon>
        <taxon>Amygdaloideae</taxon>
        <taxon>Maleae</taxon>
        <taxon>Malus</taxon>
    </lineage>
</organism>
<accession>A0A498IZU9</accession>
<feature type="domain" description="Retrotransposon Copia-like N-terminal" evidence="1">
    <location>
        <begin position="22"/>
        <end position="63"/>
    </location>
</feature>
<proteinExistence type="predicted"/>
<dbReference type="InterPro" id="IPR029472">
    <property type="entry name" value="Copia-like_N"/>
</dbReference>
<name>A0A498IZU9_MALDO</name>
<protein>
    <recommendedName>
        <fullName evidence="1">Retrotransposon Copia-like N-terminal domain-containing protein</fullName>
    </recommendedName>
</protein>
<reference evidence="2 3" key="1">
    <citation type="submission" date="2018-10" db="EMBL/GenBank/DDBJ databases">
        <title>A high-quality apple genome assembly.</title>
        <authorList>
            <person name="Hu J."/>
        </authorList>
    </citation>
    <scope>NUCLEOTIDE SEQUENCE [LARGE SCALE GENOMIC DNA]</scope>
    <source>
        <strain evidence="3">cv. HFTH1</strain>
        <tissue evidence="2">Young leaf</tissue>
    </source>
</reference>
<dbReference type="AlphaFoldDB" id="A0A498IZU9"/>